<keyword evidence="3" id="KW-0274">FAD</keyword>
<dbReference type="EMBL" id="JACMHY010000002">
    <property type="protein sequence ID" value="MBC2864816.1"/>
    <property type="molecule type" value="Genomic_DNA"/>
</dbReference>
<name>A0A7X1HXN6_9ACTN</name>
<keyword evidence="2" id="KW-0285">Flavoprotein</keyword>
<feature type="region of interest" description="Disordered" evidence="5">
    <location>
        <begin position="418"/>
        <end position="481"/>
    </location>
</feature>
<evidence type="ECO:0000259" key="7">
    <source>
        <dbReference type="Pfam" id="PF14759"/>
    </source>
</evidence>
<feature type="domain" description="Reductase C-terminal" evidence="7">
    <location>
        <begin position="344"/>
        <end position="412"/>
    </location>
</feature>
<evidence type="ECO:0000256" key="2">
    <source>
        <dbReference type="ARBA" id="ARBA00022630"/>
    </source>
</evidence>
<dbReference type="Proteomes" id="UP000517694">
    <property type="component" value="Unassembled WGS sequence"/>
</dbReference>
<dbReference type="PANTHER" id="PTHR43557">
    <property type="entry name" value="APOPTOSIS-INDUCING FACTOR 1"/>
    <property type="match status" value="1"/>
</dbReference>
<dbReference type="SUPFAM" id="SSF51905">
    <property type="entry name" value="FAD/NAD(P)-binding domain"/>
    <property type="match status" value="2"/>
</dbReference>
<evidence type="ECO:0000256" key="5">
    <source>
        <dbReference type="SAM" id="MobiDB-lite"/>
    </source>
</evidence>
<dbReference type="Gene3D" id="3.50.50.60">
    <property type="entry name" value="FAD/NAD(P)-binding domain"/>
    <property type="match status" value="2"/>
</dbReference>
<dbReference type="RefSeq" id="WP_159672217.1">
    <property type="nucleotide sequence ID" value="NZ_JACMHY010000002.1"/>
</dbReference>
<dbReference type="Gene3D" id="3.30.390.30">
    <property type="match status" value="1"/>
</dbReference>
<evidence type="ECO:0000313" key="8">
    <source>
        <dbReference type="EMBL" id="MBC2864816.1"/>
    </source>
</evidence>
<feature type="domain" description="FAD/NAD(P)-binding" evidence="6">
    <location>
        <begin position="15"/>
        <end position="321"/>
    </location>
</feature>
<comment type="cofactor">
    <cofactor evidence="1">
        <name>FAD</name>
        <dbReference type="ChEBI" id="CHEBI:57692"/>
    </cofactor>
</comment>
<evidence type="ECO:0000259" key="6">
    <source>
        <dbReference type="Pfam" id="PF07992"/>
    </source>
</evidence>
<evidence type="ECO:0000256" key="1">
    <source>
        <dbReference type="ARBA" id="ARBA00001974"/>
    </source>
</evidence>
<proteinExistence type="predicted"/>
<accession>A0A7X1HXN6</accession>
<dbReference type="GO" id="GO:0016651">
    <property type="term" value="F:oxidoreductase activity, acting on NAD(P)H"/>
    <property type="evidence" value="ECO:0007669"/>
    <property type="project" value="TreeGrafter"/>
</dbReference>
<dbReference type="PANTHER" id="PTHR43557:SF2">
    <property type="entry name" value="RIESKE DOMAIN-CONTAINING PROTEIN-RELATED"/>
    <property type="match status" value="1"/>
</dbReference>
<dbReference type="PRINTS" id="PR00411">
    <property type="entry name" value="PNDRDTASEI"/>
</dbReference>
<protein>
    <submittedName>
        <fullName evidence="8">FAD-dependent oxidoreductase</fullName>
    </submittedName>
</protein>
<dbReference type="SUPFAM" id="SSF55424">
    <property type="entry name" value="FAD/NAD-linked reductases, dimerisation (C-terminal) domain"/>
    <property type="match status" value="1"/>
</dbReference>
<dbReference type="InterPro" id="IPR036188">
    <property type="entry name" value="FAD/NAD-bd_sf"/>
</dbReference>
<evidence type="ECO:0000256" key="4">
    <source>
        <dbReference type="ARBA" id="ARBA00023002"/>
    </source>
</evidence>
<reference evidence="8 9" key="1">
    <citation type="submission" date="2020-08" db="EMBL/GenBank/DDBJ databases">
        <title>Whole-Genome Sequence of French Clinical Streptomyces mexicanus Strain Q0842.</title>
        <authorList>
            <person name="Boxberger M."/>
            <person name="La Scola B."/>
        </authorList>
    </citation>
    <scope>NUCLEOTIDE SEQUENCE [LARGE SCALE GENOMIC DNA]</scope>
    <source>
        <strain evidence="8 9">Marseille-Q0842</strain>
    </source>
</reference>
<dbReference type="PRINTS" id="PR00368">
    <property type="entry name" value="FADPNR"/>
</dbReference>
<evidence type="ECO:0000256" key="3">
    <source>
        <dbReference type="ARBA" id="ARBA00022827"/>
    </source>
</evidence>
<dbReference type="GO" id="GO:0005737">
    <property type="term" value="C:cytoplasm"/>
    <property type="evidence" value="ECO:0007669"/>
    <property type="project" value="TreeGrafter"/>
</dbReference>
<gene>
    <name evidence="8" type="ORF">H1R13_07350</name>
</gene>
<dbReference type="InterPro" id="IPR028202">
    <property type="entry name" value="Reductase_C"/>
</dbReference>
<organism evidence="8 9">
    <name type="scientific">Streptomyces mexicanus</name>
    <dbReference type="NCBI Taxonomy" id="178566"/>
    <lineage>
        <taxon>Bacteria</taxon>
        <taxon>Bacillati</taxon>
        <taxon>Actinomycetota</taxon>
        <taxon>Actinomycetes</taxon>
        <taxon>Kitasatosporales</taxon>
        <taxon>Streptomycetaceae</taxon>
        <taxon>Streptomyces</taxon>
    </lineage>
</organism>
<feature type="compositionally biased region" description="Basic and acidic residues" evidence="5">
    <location>
        <begin position="418"/>
        <end position="429"/>
    </location>
</feature>
<feature type="compositionally biased region" description="Pro residues" evidence="5">
    <location>
        <begin position="463"/>
        <end position="481"/>
    </location>
</feature>
<dbReference type="AlphaFoldDB" id="A0A7X1HXN6"/>
<dbReference type="InterPro" id="IPR023753">
    <property type="entry name" value="FAD/NAD-binding_dom"/>
</dbReference>
<comment type="caution">
    <text evidence="8">The sequence shown here is derived from an EMBL/GenBank/DDBJ whole genome shotgun (WGS) entry which is preliminary data.</text>
</comment>
<keyword evidence="4" id="KW-0560">Oxidoreductase</keyword>
<dbReference type="Pfam" id="PF07992">
    <property type="entry name" value="Pyr_redox_2"/>
    <property type="match status" value="1"/>
</dbReference>
<dbReference type="Pfam" id="PF14759">
    <property type="entry name" value="Reductase_C"/>
    <property type="match status" value="1"/>
</dbReference>
<keyword evidence="9" id="KW-1185">Reference proteome</keyword>
<sequence>MPAEEFHEWLRREGRIVVVGASLAGLRAAETLRARGFAGSLTMIGDEPYPPYDRPPLSKAVLLGQAAPDRTDLPRRRAIDATWRLGVAATGLDLAGKRVRLADGEEVPYDRLLIATGVRARPWPKEEEAQLDGVFVLRTRDDAVRLHRRLKAAPRRVFVIGAGFTGSEIASACRQQGIAVTVAERADAPLVGALGGVVGAVAADLHRDNGVDLRTGVTVTGLEGDSVGRVRAAHLSDGSVVETDVVVVALGAVRNTDWLAGSGLGAGPRGVACDAGCRAFDFRGIVTDDVFVAGDVARSPHPLFGYQFLSLEHWGNAVAQAEVAAHNMISASSDRRPHMWVPAFWSSQFGVNIKSIGVPSMGTEIMITQGSLAERRFVGVYGHQGRVIAAVSFDNTRWLEFYQRLIESGSPFPVEFPTVDRRPEGRRPVPADFPDPSLPTHGPTVTLSGYSPADRRLVFTPSRPSPAPSAPHRPTDPRNPS</sequence>
<dbReference type="InterPro" id="IPR016156">
    <property type="entry name" value="FAD/NAD-linked_Rdtase_dimer_sf"/>
</dbReference>
<dbReference type="InterPro" id="IPR050446">
    <property type="entry name" value="FAD-oxidoreductase/Apoptosis"/>
</dbReference>
<dbReference type="OrthoDB" id="1145at2"/>
<evidence type="ECO:0000313" key="9">
    <source>
        <dbReference type="Proteomes" id="UP000517694"/>
    </source>
</evidence>